<comment type="caution">
    <text evidence="3">The sequence shown here is derived from an EMBL/GenBank/DDBJ whole genome shotgun (WGS) entry which is preliminary data.</text>
</comment>
<dbReference type="Gene3D" id="3.80.10.10">
    <property type="entry name" value="Ribonuclease Inhibitor"/>
    <property type="match status" value="1"/>
</dbReference>
<evidence type="ECO:0000313" key="4">
    <source>
        <dbReference type="Proteomes" id="UP000794436"/>
    </source>
</evidence>
<keyword evidence="2" id="KW-1133">Transmembrane helix</keyword>
<proteinExistence type="predicted"/>
<dbReference type="OrthoDB" id="78970at2759"/>
<evidence type="ECO:0000313" key="3">
    <source>
        <dbReference type="EMBL" id="TMW58820.1"/>
    </source>
</evidence>
<keyword evidence="4" id="KW-1185">Reference proteome</keyword>
<gene>
    <name evidence="3" type="ORF">Poli38472_006965</name>
</gene>
<dbReference type="SUPFAM" id="SSF52058">
    <property type="entry name" value="L domain-like"/>
    <property type="match status" value="1"/>
</dbReference>
<dbReference type="Proteomes" id="UP000794436">
    <property type="component" value="Unassembled WGS sequence"/>
</dbReference>
<organism evidence="3 4">
    <name type="scientific">Pythium oligandrum</name>
    <name type="common">Mycoparasitic fungus</name>
    <dbReference type="NCBI Taxonomy" id="41045"/>
    <lineage>
        <taxon>Eukaryota</taxon>
        <taxon>Sar</taxon>
        <taxon>Stramenopiles</taxon>
        <taxon>Oomycota</taxon>
        <taxon>Peronosporomycetes</taxon>
        <taxon>Pythiales</taxon>
        <taxon>Pythiaceae</taxon>
        <taxon>Pythium</taxon>
    </lineage>
</organism>
<feature type="region of interest" description="Disordered" evidence="1">
    <location>
        <begin position="1"/>
        <end position="24"/>
    </location>
</feature>
<feature type="transmembrane region" description="Helical" evidence="2">
    <location>
        <begin position="183"/>
        <end position="203"/>
    </location>
</feature>
<dbReference type="InterPro" id="IPR032675">
    <property type="entry name" value="LRR_dom_sf"/>
</dbReference>
<keyword evidence="2" id="KW-0812">Transmembrane</keyword>
<feature type="transmembrane region" description="Helical" evidence="2">
    <location>
        <begin position="120"/>
        <end position="141"/>
    </location>
</feature>
<sequence length="565" mass="63751">MPTMNKAIAPLRKSNRISPTRTESTQQIPVPSIVRYINLLYDKFVNLDDFLGANGRHFDSVFAVLEVLEMAPQTYQAYHLSCSVKAAWINHFAVSVVVLRALTTSLSHGLTRGKRGRRRLFVLVFDMWLDFACVVIVPMFISYPYVVASFNWKQNGFDPRLIYNETWVASAIAEGRYVLVTSWIDLITSLIPHVGILSCLSMLKSLIFRCDESDVIQPSIAKQYPPPPVPVSATKRMRYIHKLLNIFVVGWGVAVLGIHVIAQRAMNNSIPPCKLILGAWFVTNVSCAVIQFNCYRLGYDGNAEFATTVLAQLERSIVVKITFAHCPALEIPDILNEFSRFYDMDIYNSTLVDWPASASINRDRHPKFDHLYLFATNMSAFPAGILHGALPSPFNKLAFYRTNLSVIPPSLGDHWSEQEWLVMYFEFNQITSIPDSFSQIRTNQLFINSNQITSLPDNLLEHMSLTHLHLSEPLLDHLPTIPPVGFSSKLKQLRVEHTHVSELPVWISTWPDKPLVVDASLYGSTVCQTPAFTSSDSHHAPYCTTDAHSDKGATSYWAYVAERPL</sequence>
<keyword evidence="2" id="KW-0472">Membrane</keyword>
<accession>A0A8K1C9L7</accession>
<reference evidence="3" key="1">
    <citation type="submission" date="2019-03" db="EMBL/GenBank/DDBJ databases">
        <title>Long read genome sequence of the mycoparasitic Pythium oligandrum ATCC 38472 isolated from sugarbeet rhizosphere.</title>
        <authorList>
            <person name="Gaulin E."/>
        </authorList>
    </citation>
    <scope>NUCLEOTIDE SEQUENCE</scope>
    <source>
        <strain evidence="3">ATCC 38472_TT</strain>
    </source>
</reference>
<name>A0A8K1C9L7_PYTOL</name>
<evidence type="ECO:0000256" key="2">
    <source>
        <dbReference type="SAM" id="Phobius"/>
    </source>
</evidence>
<feature type="transmembrane region" description="Helical" evidence="2">
    <location>
        <begin position="243"/>
        <end position="262"/>
    </location>
</feature>
<dbReference type="EMBL" id="SPLM01000110">
    <property type="protein sequence ID" value="TMW58820.1"/>
    <property type="molecule type" value="Genomic_DNA"/>
</dbReference>
<protein>
    <submittedName>
        <fullName evidence="3">Uncharacterized protein</fullName>
    </submittedName>
</protein>
<dbReference type="AlphaFoldDB" id="A0A8K1C9L7"/>
<evidence type="ECO:0000256" key="1">
    <source>
        <dbReference type="SAM" id="MobiDB-lite"/>
    </source>
</evidence>